<keyword evidence="1" id="KW-0812">Transmembrane</keyword>
<proteinExistence type="predicted"/>
<gene>
    <name evidence="2" type="ORF">SPIL2461_LOCUS19597</name>
</gene>
<feature type="transmembrane region" description="Helical" evidence="1">
    <location>
        <begin position="59"/>
        <end position="78"/>
    </location>
</feature>
<protein>
    <recommendedName>
        <fullName evidence="4">Transmembrane protein</fullName>
    </recommendedName>
</protein>
<keyword evidence="1" id="KW-0472">Membrane</keyword>
<keyword evidence="3" id="KW-1185">Reference proteome</keyword>
<dbReference type="AlphaFoldDB" id="A0A812WYS1"/>
<dbReference type="Proteomes" id="UP000649617">
    <property type="component" value="Unassembled WGS sequence"/>
</dbReference>
<keyword evidence="1" id="KW-1133">Transmembrane helix</keyword>
<dbReference type="OrthoDB" id="423190at2759"/>
<comment type="caution">
    <text evidence="2">The sequence shown here is derived from an EMBL/GenBank/DDBJ whole genome shotgun (WGS) entry which is preliminary data.</text>
</comment>
<reference evidence="2" key="1">
    <citation type="submission" date="2021-02" db="EMBL/GenBank/DDBJ databases">
        <authorList>
            <person name="Dougan E. K."/>
            <person name="Rhodes N."/>
            <person name="Thang M."/>
            <person name="Chan C."/>
        </authorList>
    </citation>
    <scope>NUCLEOTIDE SEQUENCE</scope>
</reference>
<organism evidence="2 3">
    <name type="scientific">Symbiodinium pilosum</name>
    <name type="common">Dinoflagellate</name>
    <dbReference type="NCBI Taxonomy" id="2952"/>
    <lineage>
        <taxon>Eukaryota</taxon>
        <taxon>Sar</taxon>
        <taxon>Alveolata</taxon>
        <taxon>Dinophyceae</taxon>
        <taxon>Suessiales</taxon>
        <taxon>Symbiodiniaceae</taxon>
        <taxon>Symbiodinium</taxon>
    </lineage>
</organism>
<feature type="transmembrane region" description="Helical" evidence="1">
    <location>
        <begin position="99"/>
        <end position="123"/>
    </location>
</feature>
<evidence type="ECO:0000313" key="2">
    <source>
        <dbReference type="EMBL" id="CAE7697770.1"/>
    </source>
</evidence>
<name>A0A812WYS1_SYMPI</name>
<feature type="non-terminal residue" evidence="2">
    <location>
        <position position="309"/>
    </location>
</feature>
<evidence type="ECO:0008006" key="4">
    <source>
        <dbReference type="Google" id="ProtNLM"/>
    </source>
</evidence>
<evidence type="ECO:0000256" key="1">
    <source>
        <dbReference type="SAM" id="Phobius"/>
    </source>
</evidence>
<accession>A0A812WYS1</accession>
<evidence type="ECO:0000313" key="3">
    <source>
        <dbReference type="Proteomes" id="UP000649617"/>
    </source>
</evidence>
<sequence>MAALCETLLGEETTTTTTMWFKTPAYRRTLELHAQLLEAIWVDGYTMAAEFQSWLQTRVLAILVGITVGLPTLVAICYRYSSRFRRWTTCFDSLLKYRLCFGALTFPAVAAALTSAVLGFRILESIQPLMEDTQEYYLSSMTGRLIDTFIQESYRFSELGMAGTMQTHVLASQLCNPTDAPFQLHKLDVDARLEDEVFMEGGLRAPVAVQPSSVSSMVLEYIVAKDWQRLVGPSVGVVVDSALSNLLPNQHSTMTVSFIVRTRCTIRNTDVLLGIRANFPFLLANLPEVWTWNATYYADKYNMWSMLYD</sequence>
<dbReference type="EMBL" id="CAJNIZ010044682">
    <property type="protein sequence ID" value="CAE7697770.1"/>
    <property type="molecule type" value="Genomic_DNA"/>
</dbReference>